<dbReference type="Pfam" id="PF00830">
    <property type="entry name" value="Ribosomal_L28"/>
    <property type="match status" value="1"/>
</dbReference>
<comment type="similarity">
    <text evidence="1">Belongs to the bacterial ribosomal protein bL28 family.</text>
</comment>
<comment type="caution">
    <text evidence="5">The sequence shown here is derived from an EMBL/GenBank/DDBJ whole genome shotgun (WGS) entry which is preliminary data.</text>
</comment>
<evidence type="ECO:0000313" key="6">
    <source>
        <dbReference type="Proteomes" id="UP001408356"/>
    </source>
</evidence>
<dbReference type="PANTHER" id="PTHR13528:SF2">
    <property type="entry name" value="LARGE RIBOSOMAL SUBUNIT PROTEIN BL28M"/>
    <property type="match status" value="1"/>
</dbReference>
<dbReference type="SUPFAM" id="SSF143800">
    <property type="entry name" value="L28p-like"/>
    <property type="match status" value="1"/>
</dbReference>
<feature type="region of interest" description="Disordered" evidence="4">
    <location>
        <begin position="218"/>
        <end position="246"/>
    </location>
</feature>
<keyword evidence="3" id="KW-0687">Ribonucleoprotein</keyword>
<evidence type="ECO:0000256" key="1">
    <source>
        <dbReference type="ARBA" id="ARBA00008760"/>
    </source>
</evidence>
<dbReference type="Gene3D" id="2.30.170.40">
    <property type="entry name" value="Ribosomal protein L28/L24"/>
    <property type="match status" value="1"/>
</dbReference>
<dbReference type="Proteomes" id="UP001408356">
    <property type="component" value="Unassembled WGS sequence"/>
</dbReference>
<name>A0ABR2V9Q2_9PEZI</name>
<sequence length="246" mass="27998">MATLRPTAAPARCLLTQTSATCRAFSTTSPLARQTPTHLKVPLERVPDYPYGPFRWYKQRNSGLYGTSKIRFGNTVSEPRMIKQPTQWRPNRHTKRLWSPSLNMFIRTRLTAHVLKTIDRLGGIDEYLLGTKQRRVKELGPAGWRLRWKVMQSGPVQEKWAREREALGLPPKGFAVEGAEATPSPEDIAEIDAMLERGDEFVIGEEVVSERFMAEEPVSRAEEARNAAQEVLDEIKSEGELKRKEL</sequence>
<dbReference type="InterPro" id="IPR037147">
    <property type="entry name" value="Ribosomal_bL28_sf"/>
</dbReference>
<evidence type="ECO:0000313" key="5">
    <source>
        <dbReference type="EMBL" id="KAK9423251.1"/>
    </source>
</evidence>
<dbReference type="InterPro" id="IPR026569">
    <property type="entry name" value="Ribosomal_bL28"/>
</dbReference>
<accession>A0ABR2V9Q2</accession>
<evidence type="ECO:0000256" key="2">
    <source>
        <dbReference type="ARBA" id="ARBA00022980"/>
    </source>
</evidence>
<proteinExistence type="inferred from homology"/>
<evidence type="ECO:0000256" key="4">
    <source>
        <dbReference type="SAM" id="MobiDB-lite"/>
    </source>
</evidence>
<dbReference type="InterPro" id="IPR034704">
    <property type="entry name" value="Ribosomal_bL28/bL31-like_sf"/>
</dbReference>
<keyword evidence="2" id="KW-0689">Ribosomal protein</keyword>
<feature type="compositionally biased region" description="Basic and acidic residues" evidence="4">
    <location>
        <begin position="233"/>
        <end position="246"/>
    </location>
</feature>
<keyword evidence="6" id="KW-1185">Reference proteome</keyword>
<dbReference type="EMBL" id="JARVKF010000079">
    <property type="protein sequence ID" value="KAK9423251.1"/>
    <property type="molecule type" value="Genomic_DNA"/>
</dbReference>
<protein>
    <submittedName>
        <fullName evidence="5">Uncharacterized protein</fullName>
    </submittedName>
</protein>
<reference evidence="5 6" key="1">
    <citation type="journal article" date="2024" name="J. Plant Pathol.">
        <title>Sequence and assembly of the genome of Seiridium unicorne, isolate CBS 538.82, causal agent of cypress canker disease.</title>
        <authorList>
            <person name="Scali E."/>
            <person name="Rocca G.D."/>
            <person name="Danti R."/>
            <person name="Garbelotto M."/>
            <person name="Barberini S."/>
            <person name="Baroncelli R."/>
            <person name="Emiliani G."/>
        </authorList>
    </citation>
    <scope>NUCLEOTIDE SEQUENCE [LARGE SCALE GENOMIC DNA]</scope>
    <source>
        <strain evidence="5 6">BM-138-508</strain>
    </source>
</reference>
<gene>
    <name evidence="5" type="ORF">SUNI508_04145</name>
</gene>
<organism evidence="5 6">
    <name type="scientific">Seiridium unicorne</name>
    <dbReference type="NCBI Taxonomy" id="138068"/>
    <lineage>
        <taxon>Eukaryota</taxon>
        <taxon>Fungi</taxon>
        <taxon>Dikarya</taxon>
        <taxon>Ascomycota</taxon>
        <taxon>Pezizomycotina</taxon>
        <taxon>Sordariomycetes</taxon>
        <taxon>Xylariomycetidae</taxon>
        <taxon>Amphisphaeriales</taxon>
        <taxon>Sporocadaceae</taxon>
        <taxon>Seiridium</taxon>
    </lineage>
</organism>
<dbReference type="PANTHER" id="PTHR13528">
    <property type="entry name" value="39S RIBOSOMAL PROTEIN L28, MITOCHONDRIAL"/>
    <property type="match status" value="1"/>
</dbReference>
<evidence type="ECO:0000256" key="3">
    <source>
        <dbReference type="ARBA" id="ARBA00023274"/>
    </source>
</evidence>